<keyword evidence="3" id="KW-1185">Reference proteome</keyword>
<name>A0A1V2I2U4_9ACTN</name>
<dbReference type="STRING" id="1834516.BL253_30010"/>
<dbReference type="AlphaFoldDB" id="A0A1V2I2U4"/>
<proteinExistence type="predicted"/>
<feature type="region of interest" description="Disordered" evidence="1">
    <location>
        <begin position="1"/>
        <end position="118"/>
    </location>
</feature>
<evidence type="ECO:0000256" key="1">
    <source>
        <dbReference type="SAM" id="MobiDB-lite"/>
    </source>
</evidence>
<comment type="caution">
    <text evidence="2">The sequence shown here is derived from an EMBL/GenBank/DDBJ whole genome shotgun (WGS) entry which is preliminary data.</text>
</comment>
<dbReference type="EMBL" id="MOMC01000070">
    <property type="protein sequence ID" value="ONH24530.1"/>
    <property type="molecule type" value="Genomic_DNA"/>
</dbReference>
<feature type="compositionally biased region" description="Basic residues" evidence="1">
    <location>
        <begin position="95"/>
        <end position="118"/>
    </location>
</feature>
<feature type="compositionally biased region" description="Basic residues" evidence="1">
    <location>
        <begin position="17"/>
        <end position="29"/>
    </location>
</feature>
<gene>
    <name evidence="2" type="ORF">BL253_30010</name>
</gene>
<feature type="compositionally biased region" description="Pro residues" evidence="1">
    <location>
        <begin position="69"/>
        <end position="94"/>
    </location>
</feature>
<evidence type="ECO:0000313" key="2">
    <source>
        <dbReference type="EMBL" id="ONH24530.1"/>
    </source>
</evidence>
<sequence length="118" mass="12927">MSDSCTPPAAERESRSRARQKATRPRRSPASRPSWWLADRLTSPAASRAREDADQDLDAPLFGVTEPTPTEPGPHPEPGPHLPPDPAPPQPPHFRPARRRRGGTRSAHTRSHGTRAAL</sequence>
<dbReference type="RefSeq" id="WP_076820757.1">
    <property type="nucleotide sequence ID" value="NZ_MOMC01000070.1"/>
</dbReference>
<accession>A0A1V2I2U4</accession>
<reference evidence="3" key="1">
    <citation type="submission" date="2016-10" db="EMBL/GenBank/DDBJ databases">
        <title>Frankia sp. NRRL B-16386 Genome sequencing.</title>
        <authorList>
            <person name="Ghodhbane-Gtari F."/>
            <person name="Swanson E."/>
            <person name="Gueddou A."/>
            <person name="Hezbri K."/>
            <person name="Ktari K."/>
            <person name="Nouioui I."/>
            <person name="Morris K."/>
            <person name="Simpson S."/>
            <person name="Abebe-Akele F."/>
            <person name="Thomas K."/>
            <person name="Gtari M."/>
            <person name="Tisa L.S."/>
        </authorList>
    </citation>
    <scope>NUCLEOTIDE SEQUENCE [LARGE SCALE GENOMIC DNA]</scope>
    <source>
        <strain evidence="3">NRRL B-16386</strain>
    </source>
</reference>
<protein>
    <submittedName>
        <fullName evidence="2">Uncharacterized protein</fullName>
    </submittedName>
</protein>
<evidence type="ECO:0000313" key="3">
    <source>
        <dbReference type="Proteomes" id="UP000188929"/>
    </source>
</evidence>
<dbReference type="Proteomes" id="UP000188929">
    <property type="component" value="Unassembled WGS sequence"/>
</dbReference>
<organism evidence="2 3">
    <name type="scientific">Pseudofrankia asymbiotica</name>
    <dbReference type="NCBI Taxonomy" id="1834516"/>
    <lineage>
        <taxon>Bacteria</taxon>
        <taxon>Bacillati</taxon>
        <taxon>Actinomycetota</taxon>
        <taxon>Actinomycetes</taxon>
        <taxon>Frankiales</taxon>
        <taxon>Frankiaceae</taxon>
        <taxon>Pseudofrankia</taxon>
    </lineage>
</organism>